<dbReference type="CDD" id="cd03561">
    <property type="entry name" value="VHS"/>
    <property type="match status" value="1"/>
</dbReference>
<name>A0A507FKZ0_9FUNG</name>
<keyword evidence="1" id="KW-0813">Transport</keyword>
<dbReference type="GO" id="GO:0016192">
    <property type="term" value="P:vesicle-mediated transport"/>
    <property type="evidence" value="ECO:0007669"/>
    <property type="project" value="UniProtKB-ARBA"/>
</dbReference>
<dbReference type="InterPro" id="IPR008942">
    <property type="entry name" value="ENTH_VHS"/>
</dbReference>
<dbReference type="EMBL" id="QEAP01000032">
    <property type="protein sequence ID" value="TPX76933.1"/>
    <property type="molecule type" value="Genomic_DNA"/>
</dbReference>
<dbReference type="SUPFAM" id="SSF89009">
    <property type="entry name" value="GAT-like domain"/>
    <property type="match status" value="1"/>
</dbReference>
<dbReference type="PANTHER" id="PTHR13856:SF137">
    <property type="entry name" value="GH05942P"/>
    <property type="match status" value="1"/>
</dbReference>
<dbReference type="GO" id="GO:0030276">
    <property type="term" value="F:clathrin binding"/>
    <property type="evidence" value="ECO:0007669"/>
    <property type="project" value="TreeGrafter"/>
</dbReference>
<dbReference type="OrthoDB" id="2018246at2759"/>
<dbReference type="InterPro" id="IPR004152">
    <property type="entry name" value="GAT_dom"/>
</dbReference>
<evidence type="ECO:0000313" key="6">
    <source>
        <dbReference type="Proteomes" id="UP000320333"/>
    </source>
</evidence>
<sequence>MFRFGKQLPQPPAESEQAHDGEITAAIEAATNPLIAEVDWAALFHAADLIKALYHTERPSRGCVEAMRTVRRRLGTDDPVAINYTLTALDALFRSCEHSFVVEVAQKVNLDFFLLFLERPDIVAENRGQCLDMIAEWAFITSDPPEIRAFFEKLLKSGYRFSRKVLSTFPPGVVERVVTTGVGSVFEGSIDAGRQSGPVHQQVAYNSQNLPTPKNSHKPSSHRRIDQVPFDERKKWVKFDCRVAENSVYVLLEAVGSVDMTLDISANEFAKECYGRCTEIQYRMAKSISRVAEPELVAKLLSASAAVNSALEQYNNHRIQYLMLNATAENAARNPLLTGSLLADDLSEGTNPLPPVPSNTATVPYNVWSGSASSVAPANGADRSSNTASYDPNEFANFKEYGFGGGPTAR</sequence>
<evidence type="ECO:0000313" key="5">
    <source>
        <dbReference type="EMBL" id="TPX76933.1"/>
    </source>
</evidence>
<dbReference type="Gene3D" id="1.20.58.160">
    <property type="match status" value="1"/>
</dbReference>
<dbReference type="PROSITE" id="PS50179">
    <property type="entry name" value="VHS"/>
    <property type="match status" value="1"/>
</dbReference>
<dbReference type="GO" id="GO:0035091">
    <property type="term" value="F:phosphatidylinositol binding"/>
    <property type="evidence" value="ECO:0007669"/>
    <property type="project" value="InterPro"/>
</dbReference>
<comment type="caution">
    <text evidence="5">The sequence shown here is derived from an EMBL/GenBank/DDBJ whole genome shotgun (WGS) entry which is preliminary data.</text>
</comment>
<dbReference type="Proteomes" id="UP000320333">
    <property type="component" value="Unassembled WGS sequence"/>
</dbReference>
<evidence type="ECO:0000256" key="2">
    <source>
        <dbReference type="ARBA" id="ARBA00022927"/>
    </source>
</evidence>
<feature type="compositionally biased region" description="Polar residues" evidence="3">
    <location>
        <begin position="373"/>
        <end position="390"/>
    </location>
</feature>
<dbReference type="GO" id="GO:0005768">
    <property type="term" value="C:endosome"/>
    <property type="evidence" value="ECO:0007669"/>
    <property type="project" value="TreeGrafter"/>
</dbReference>
<dbReference type="InterPro" id="IPR002014">
    <property type="entry name" value="VHS_dom"/>
</dbReference>
<dbReference type="GO" id="GO:0007165">
    <property type="term" value="P:signal transduction"/>
    <property type="evidence" value="ECO:0007669"/>
    <property type="project" value="TreeGrafter"/>
</dbReference>
<dbReference type="GO" id="GO:0043130">
    <property type="term" value="F:ubiquitin binding"/>
    <property type="evidence" value="ECO:0007669"/>
    <property type="project" value="InterPro"/>
</dbReference>
<organism evidence="5 6">
    <name type="scientific">Chytriomyces confervae</name>
    <dbReference type="NCBI Taxonomy" id="246404"/>
    <lineage>
        <taxon>Eukaryota</taxon>
        <taxon>Fungi</taxon>
        <taxon>Fungi incertae sedis</taxon>
        <taxon>Chytridiomycota</taxon>
        <taxon>Chytridiomycota incertae sedis</taxon>
        <taxon>Chytridiomycetes</taxon>
        <taxon>Chytridiales</taxon>
        <taxon>Chytriomycetaceae</taxon>
        <taxon>Chytriomyces</taxon>
    </lineage>
</organism>
<dbReference type="InterPro" id="IPR038425">
    <property type="entry name" value="GAT_sf"/>
</dbReference>
<dbReference type="GO" id="GO:0007034">
    <property type="term" value="P:vacuolar transport"/>
    <property type="evidence" value="ECO:0007669"/>
    <property type="project" value="UniProtKB-ARBA"/>
</dbReference>
<dbReference type="Pfam" id="PF00790">
    <property type="entry name" value="VHS"/>
    <property type="match status" value="1"/>
</dbReference>
<dbReference type="AlphaFoldDB" id="A0A507FKZ0"/>
<feature type="region of interest" description="Disordered" evidence="3">
    <location>
        <begin position="373"/>
        <end position="394"/>
    </location>
</feature>
<evidence type="ECO:0000256" key="1">
    <source>
        <dbReference type="ARBA" id="ARBA00022448"/>
    </source>
</evidence>
<protein>
    <recommendedName>
        <fullName evidence="4">VHS domain-containing protein</fullName>
    </recommendedName>
</protein>
<dbReference type="SUPFAM" id="SSF48464">
    <property type="entry name" value="ENTH/VHS domain"/>
    <property type="match status" value="1"/>
</dbReference>
<reference evidence="5 6" key="1">
    <citation type="journal article" date="2019" name="Sci. Rep.">
        <title>Comparative genomics of chytrid fungi reveal insights into the obligate biotrophic and pathogenic lifestyle of Synchytrium endobioticum.</title>
        <authorList>
            <person name="van de Vossenberg B.T.L.H."/>
            <person name="Warris S."/>
            <person name="Nguyen H.D.T."/>
            <person name="van Gent-Pelzer M.P.E."/>
            <person name="Joly D.L."/>
            <person name="van de Geest H.C."/>
            <person name="Bonants P.J.M."/>
            <person name="Smith D.S."/>
            <person name="Levesque C.A."/>
            <person name="van der Lee T.A.J."/>
        </authorList>
    </citation>
    <scope>NUCLEOTIDE SEQUENCE [LARGE SCALE GENOMIC DNA]</scope>
    <source>
        <strain evidence="5 6">CBS 675.73</strain>
    </source>
</reference>
<dbReference type="SMART" id="SM00288">
    <property type="entry name" value="VHS"/>
    <property type="match status" value="1"/>
</dbReference>
<gene>
    <name evidence="5" type="ORF">CcCBS67573_g01794</name>
</gene>
<dbReference type="GO" id="GO:0016020">
    <property type="term" value="C:membrane"/>
    <property type="evidence" value="ECO:0007669"/>
    <property type="project" value="TreeGrafter"/>
</dbReference>
<keyword evidence="2" id="KW-0653">Protein transport</keyword>
<evidence type="ECO:0000256" key="3">
    <source>
        <dbReference type="SAM" id="MobiDB-lite"/>
    </source>
</evidence>
<feature type="domain" description="VHS" evidence="4">
    <location>
        <begin position="30"/>
        <end position="162"/>
    </location>
</feature>
<proteinExistence type="predicted"/>
<dbReference type="Pfam" id="PF03127">
    <property type="entry name" value="GAT"/>
    <property type="match status" value="1"/>
</dbReference>
<keyword evidence="6" id="KW-1185">Reference proteome</keyword>
<dbReference type="Gene3D" id="1.25.40.90">
    <property type="match status" value="1"/>
</dbReference>
<dbReference type="PANTHER" id="PTHR13856">
    <property type="entry name" value="VHS DOMAIN CONTAINING PROTEIN FAMILY"/>
    <property type="match status" value="1"/>
</dbReference>
<accession>A0A507FKZ0</accession>
<dbReference type="GO" id="GO:0015031">
    <property type="term" value="P:protein transport"/>
    <property type="evidence" value="ECO:0007669"/>
    <property type="project" value="UniProtKB-KW"/>
</dbReference>
<dbReference type="STRING" id="246404.A0A507FKZ0"/>
<evidence type="ECO:0000259" key="4">
    <source>
        <dbReference type="PROSITE" id="PS50179"/>
    </source>
</evidence>